<protein>
    <recommendedName>
        <fullName evidence="3">Soluble ligand binding domain-containing protein</fullName>
    </recommendedName>
</protein>
<evidence type="ECO:0008006" key="3">
    <source>
        <dbReference type="Google" id="ProtNLM"/>
    </source>
</evidence>
<dbReference type="AlphaFoldDB" id="A0A8J7UVG4"/>
<reference evidence="1" key="1">
    <citation type="submission" date="2021-02" db="EMBL/GenBank/DDBJ databases">
        <title>Natronogracilivirga saccharolytica gen. nov. sp. nov. a new anaerobic, haloalkiliphilic carbohydrate-fermenting bacterium from soda lake and proposing of Cyclonatronumiaceae fam. nov. in the phylum Balneolaeota.</title>
        <authorList>
            <person name="Zhilina T.N."/>
            <person name="Sorokin D.Y."/>
            <person name="Zavarzina D.G."/>
            <person name="Toshchakov S.V."/>
            <person name="Kublanov I.V."/>
        </authorList>
    </citation>
    <scope>NUCLEOTIDE SEQUENCE</scope>
    <source>
        <strain evidence="1">Z-1702</strain>
    </source>
</reference>
<evidence type="ECO:0000313" key="1">
    <source>
        <dbReference type="EMBL" id="MBP3192527.1"/>
    </source>
</evidence>
<evidence type="ECO:0000313" key="2">
    <source>
        <dbReference type="Proteomes" id="UP000673975"/>
    </source>
</evidence>
<dbReference type="EMBL" id="JAFIDN010000005">
    <property type="protein sequence ID" value="MBP3192527.1"/>
    <property type="molecule type" value="Genomic_DNA"/>
</dbReference>
<proteinExistence type="predicted"/>
<keyword evidence="2" id="KW-1185">Reference proteome</keyword>
<name>A0A8J7UVG4_9BACT</name>
<dbReference type="Proteomes" id="UP000673975">
    <property type="component" value="Unassembled WGS sequence"/>
</dbReference>
<sequence length="180" mass="20141">MNKILATVVIFVLVLPGIAESQIRADRETPTSQMFRLGEGVVRIAEPGEIADTLSLWGDVSAPGRYIVPRGTTVHELISYARGPISLRTGETTLDWSEVRLEVAISRVNPETGEEEVTNFRYRYNEPVPADMRGFKLQGDDMVSLQVRRRPIFRDYVQVVAPAVSLLLNAILLYDRARGN</sequence>
<dbReference type="RefSeq" id="WP_210511428.1">
    <property type="nucleotide sequence ID" value="NZ_JAFIDN010000005.1"/>
</dbReference>
<gene>
    <name evidence="1" type="ORF">NATSA_07620</name>
</gene>
<accession>A0A8J7UVG4</accession>
<organism evidence="1 2">
    <name type="scientific">Natronogracilivirga saccharolytica</name>
    <dbReference type="NCBI Taxonomy" id="2812953"/>
    <lineage>
        <taxon>Bacteria</taxon>
        <taxon>Pseudomonadati</taxon>
        <taxon>Balneolota</taxon>
        <taxon>Balneolia</taxon>
        <taxon>Balneolales</taxon>
        <taxon>Cyclonatronaceae</taxon>
        <taxon>Natronogracilivirga</taxon>
    </lineage>
</organism>
<comment type="caution">
    <text evidence="1">The sequence shown here is derived from an EMBL/GenBank/DDBJ whole genome shotgun (WGS) entry which is preliminary data.</text>
</comment>